<evidence type="ECO:0000256" key="2">
    <source>
        <dbReference type="ARBA" id="ARBA00022490"/>
    </source>
</evidence>
<evidence type="ECO:0000256" key="3">
    <source>
        <dbReference type="ARBA" id="ARBA00022553"/>
    </source>
</evidence>
<dbReference type="Pfam" id="PF20714">
    <property type="entry name" value="HTH_64"/>
    <property type="match status" value="1"/>
</dbReference>
<dbReference type="PANTHER" id="PTHR45526">
    <property type="entry name" value="TRANSCRIPTIONAL REGULATORY PROTEIN DPIA"/>
    <property type="match status" value="1"/>
</dbReference>
<evidence type="ECO:0000256" key="7">
    <source>
        <dbReference type="ARBA" id="ARBA00023159"/>
    </source>
</evidence>
<comment type="subcellular location">
    <subcellularLocation>
        <location evidence="1">Cytoplasm</location>
    </subcellularLocation>
</comment>
<gene>
    <name evidence="11" type="ORF">GON05_32120</name>
</gene>
<dbReference type="InterPro" id="IPR001789">
    <property type="entry name" value="Sig_transdc_resp-reg_receiver"/>
</dbReference>
<evidence type="ECO:0000256" key="6">
    <source>
        <dbReference type="ARBA" id="ARBA00023125"/>
    </source>
</evidence>
<dbReference type="PANTHER" id="PTHR45526:SF1">
    <property type="entry name" value="TRANSCRIPTIONAL REGULATORY PROTEIN DCUR-RELATED"/>
    <property type="match status" value="1"/>
</dbReference>
<dbReference type="SMART" id="SM00448">
    <property type="entry name" value="REC"/>
    <property type="match status" value="1"/>
</dbReference>
<evidence type="ECO:0000259" key="10">
    <source>
        <dbReference type="PROSITE" id="PS50110"/>
    </source>
</evidence>
<dbReference type="CDD" id="cd19925">
    <property type="entry name" value="REC_citrate_TCS"/>
    <property type="match status" value="1"/>
</dbReference>
<dbReference type="Gene3D" id="3.40.50.2300">
    <property type="match status" value="1"/>
</dbReference>
<dbReference type="PIRSF" id="PIRSF006171">
    <property type="entry name" value="RR_citrat_malat"/>
    <property type="match status" value="1"/>
</dbReference>
<dbReference type="InterPro" id="IPR011006">
    <property type="entry name" value="CheY-like_superfamily"/>
</dbReference>
<evidence type="ECO:0000313" key="12">
    <source>
        <dbReference type="Proteomes" id="UP000467637"/>
    </source>
</evidence>
<keyword evidence="6" id="KW-0238">DNA-binding</keyword>
<dbReference type="EMBL" id="WSEM01000034">
    <property type="protein sequence ID" value="MVQ39249.1"/>
    <property type="molecule type" value="Genomic_DNA"/>
</dbReference>
<evidence type="ECO:0000313" key="11">
    <source>
        <dbReference type="EMBL" id="MVQ39249.1"/>
    </source>
</evidence>
<protein>
    <submittedName>
        <fullName evidence="11">Response regulator</fullName>
    </submittedName>
</protein>
<reference evidence="11 12" key="1">
    <citation type="submission" date="2019-12" db="EMBL/GenBank/DDBJ databases">
        <authorList>
            <person name="Huq M.A."/>
        </authorList>
    </citation>
    <scope>NUCLEOTIDE SEQUENCE [LARGE SCALE GENOMIC DNA]</scope>
    <source>
        <strain evidence="11 12">MAH-34</strain>
    </source>
</reference>
<evidence type="ECO:0000256" key="1">
    <source>
        <dbReference type="ARBA" id="ARBA00004496"/>
    </source>
</evidence>
<evidence type="ECO:0000256" key="8">
    <source>
        <dbReference type="ARBA" id="ARBA00023163"/>
    </source>
</evidence>
<proteinExistence type="predicted"/>
<sequence>MDISLSIKIRNAARSSLSPYRNIRHPQKGVLIVIQESQHLTVEVLIIEDDVKIAEINRRFIEKVHGFHVVGIATDEVQAKEQLDILKPNLVLLDVYFPGSNGLDMLSYIRQHYRDTDVIMITAAKEVEAIREAVRSGAFDYIMKPLIFNRLQETLLRYMDFHNELNRLNQSGSINQSDVDRLISGAGKKDSRTDHSYLPKGIDKLTLVKIVQAISAAEHGMSAEQIAKEIGVSRSTGRRYLEHLVSSGEVFADLTYGVVGRPERVYRKKPPFDS</sequence>
<dbReference type="InterPro" id="IPR036388">
    <property type="entry name" value="WH-like_DNA-bd_sf"/>
</dbReference>
<feature type="domain" description="Response regulatory" evidence="10">
    <location>
        <begin position="43"/>
        <end position="159"/>
    </location>
</feature>
<keyword evidence="4" id="KW-0902">Two-component regulatory system</keyword>
<keyword evidence="3 9" id="KW-0597">Phosphoprotein</keyword>
<dbReference type="Gene3D" id="1.10.10.10">
    <property type="entry name" value="Winged helix-like DNA-binding domain superfamily/Winged helix DNA-binding domain"/>
    <property type="match status" value="1"/>
</dbReference>
<keyword evidence="12" id="KW-1185">Reference proteome</keyword>
<evidence type="ECO:0000256" key="9">
    <source>
        <dbReference type="PROSITE-ProRule" id="PRU00169"/>
    </source>
</evidence>
<evidence type="ECO:0000256" key="5">
    <source>
        <dbReference type="ARBA" id="ARBA00023015"/>
    </source>
</evidence>
<keyword evidence="5" id="KW-0805">Transcription regulation</keyword>
<keyword evidence="8" id="KW-0804">Transcription</keyword>
<feature type="modified residue" description="4-aspartylphosphate" evidence="9">
    <location>
        <position position="94"/>
    </location>
</feature>
<organism evidence="11 12">
    <name type="scientific">Paenibacillus anseongense</name>
    <dbReference type="NCBI Taxonomy" id="2682845"/>
    <lineage>
        <taxon>Bacteria</taxon>
        <taxon>Bacillati</taxon>
        <taxon>Bacillota</taxon>
        <taxon>Bacilli</taxon>
        <taxon>Bacillales</taxon>
        <taxon>Paenibacillaceae</taxon>
        <taxon>Paenibacillus</taxon>
    </lineage>
</organism>
<name>A0ABW9UGF0_9BACL</name>
<dbReference type="PROSITE" id="PS50110">
    <property type="entry name" value="RESPONSE_REGULATORY"/>
    <property type="match status" value="1"/>
</dbReference>
<keyword evidence="2" id="KW-0963">Cytoplasm</keyword>
<accession>A0ABW9UGF0</accession>
<dbReference type="Proteomes" id="UP000467637">
    <property type="component" value="Unassembled WGS sequence"/>
</dbReference>
<evidence type="ECO:0000256" key="4">
    <source>
        <dbReference type="ARBA" id="ARBA00023012"/>
    </source>
</evidence>
<dbReference type="InterPro" id="IPR024187">
    <property type="entry name" value="Sig_transdc_resp-reg_cit/mal"/>
</dbReference>
<comment type="caution">
    <text evidence="11">The sequence shown here is derived from an EMBL/GenBank/DDBJ whole genome shotgun (WGS) entry which is preliminary data.</text>
</comment>
<dbReference type="InterPro" id="IPR051271">
    <property type="entry name" value="2C-system_Tx_regulators"/>
</dbReference>
<keyword evidence="7" id="KW-0010">Activator</keyword>
<dbReference type="InterPro" id="IPR048714">
    <property type="entry name" value="DpiA-like_HTH"/>
</dbReference>
<dbReference type="SUPFAM" id="SSF52172">
    <property type="entry name" value="CheY-like"/>
    <property type="match status" value="1"/>
</dbReference>
<dbReference type="Pfam" id="PF00072">
    <property type="entry name" value="Response_reg"/>
    <property type="match status" value="1"/>
</dbReference>